<feature type="region of interest" description="Disordered" evidence="1">
    <location>
        <begin position="1"/>
        <end position="68"/>
    </location>
</feature>
<reference evidence="3 4" key="1">
    <citation type="submission" date="2023-04" db="EMBL/GenBank/DDBJ databases">
        <title>Genome of Basidiobolus ranarum AG-B5.</title>
        <authorList>
            <person name="Stajich J.E."/>
            <person name="Carter-House D."/>
            <person name="Gryganskyi A."/>
        </authorList>
    </citation>
    <scope>NUCLEOTIDE SEQUENCE [LARGE SCALE GENOMIC DNA]</scope>
    <source>
        <strain evidence="3 4">AG-B5</strain>
    </source>
</reference>
<sequence>MDTQLNRTNPPSLPARPKRDGKEEESNPQFDTNSSDRDFYTSPTRKFTNTSTRSEPIPYSSEHQAFQKNGTWSEPALEPKEDICKQTEAAFPPEEVKNLVHECLMFPTYAKKSFDEYNEPHWTAKVKGWVFCTNKGSRRKKVMLGFAKRLAGVSNHHEICSTLEARSRLFLVSRAQIPQVNIKVVGFTEASQMELNGELNESDASSIHGGSALETVLEPEAGHFSGCIEAPSQLVDAKIMCDPKDGSRKLLKVRATATEFANPAYGVVNLIEPYGISIISDIDDTIKASNVSLGTREILTNTFLQDLKEVPGMANVYHYWWFKGASIHYVSNSPWELFPTLESFFEKFTFPVGSAHLKMVDKWGKLWQSADIGKKEAILEILKDFPHRKFILVGDSGELDMELYSKIAREFPDQILKIFIRDVSTSRLSNTPPPPTNTTRSFPLNTISFRSRTRDIAESEQEPQLSPLQKFQARIAQTFAGLPPELWPLFDNAEELLHCPVVERAFTSNDFTKDLIDLS</sequence>
<evidence type="ECO:0000313" key="3">
    <source>
        <dbReference type="EMBL" id="KAK9761885.1"/>
    </source>
</evidence>
<dbReference type="PANTHER" id="PTHR28208:SF3">
    <property type="entry name" value="PHOSPHATIDATE PHOSPHATASE APP1"/>
    <property type="match status" value="1"/>
</dbReference>
<evidence type="ECO:0000313" key="4">
    <source>
        <dbReference type="Proteomes" id="UP001479436"/>
    </source>
</evidence>
<accession>A0ABR2WK46</accession>
<dbReference type="Proteomes" id="UP001479436">
    <property type="component" value="Unassembled WGS sequence"/>
</dbReference>
<dbReference type="InterPro" id="IPR019236">
    <property type="entry name" value="APP1_cat"/>
</dbReference>
<feature type="compositionally biased region" description="Polar residues" evidence="1">
    <location>
        <begin position="41"/>
        <end position="54"/>
    </location>
</feature>
<dbReference type="Pfam" id="PF09949">
    <property type="entry name" value="APP1_cat"/>
    <property type="match status" value="1"/>
</dbReference>
<evidence type="ECO:0000259" key="2">
    <source>
        <dbReference type="Pfam" id="PF09949"/>
    </source>
</evidence>
<name>A0ABR2WK46_9FUNG</name>
<keyword evidence="4" id="KW-1185">Reference proteome</keyword>
<dbReference type="EMBL" id="JASJQH010001182">
    <property type="protein sequence ID" value="KAK9761885.1"/>
    <property type="molecule type" value="Genomic_DNA"/>
</dbReference>
<comment type="caution">
    <text evidence="3">The sequence shown here is derived from an EMBL/GenBank/DDBJ whole genome shotgun (WGS) entry which is preliminary data.</text>
</comment>
<feature type="domain" description="Phosphatidate phosphatase APP1 catalytic" evidence="2">
    <location>
        <begin position="276"/>
        <end position="422"/>
    </location>
</feature>
<evidence type="ECO:0000256" key="1">
    <source>
        <dbReference type="SAM" id="MobiDB-lite"/>
    </source>
</evidence>
<dbReference type="InterPro" id="IPR052935">
    <property type="entry name" value="Mg2+_PAP"/>
</dbReference>
<dbReference type="PANTHER" id="PTHR28208">
    <property type="entry name" value="PHOSPHATIDATE PHOSPHATASE APP1"/>
    <property type="match status" value="1"/>
</dbReference>
<protein>
    <recommendedName>
        <fullName evidence="2">Phosphatidate phosphatase APP1 catalytic domain-containing protein</fullName>
    </recommendedName>
</protein>
<proteinExistence type="predicted"/>
<feature type="compositionally biased region" description="Polar residues" evidence="1">
    <location>
        <begin position="1"/>
        <end position="10"/>
    </location>
</feature>
<organism evidence="3 4">
    <name type="scientific">Basidiobolus ranarum</name>
    <dbReference type="NCBI Taxonomy" id="34480"/>
    <lineage>
        <taxon>Eukaryota</taxon>
        <taxon>Fungi</taxon>
        <taxon>Fungi incertae sedis</taxon>
        <taxon>Zoopagomycota</taxon>
        <taxon>Entomophthoromycotina</taxon>
        <taxon>Basidiobolomycetes</taxon>
        <taxon>Basidiobolales</taxon>
        <taxon>Basidiobolaceae</taxon>
        <taxon>Basidiobolus</taxon>
    </lineage>
</organism>
<gene>
    <name evidence="3" type="ORF">K7432_012875</name>
</gene>